<proteinExistence type="evidence at transcript level"/>
<dbReference type="PANTHER" id="PTHR24364:SF18">
    <property type="entry name" value="LP06937P"/>
    <property type="match status" value="1"/>
</dbReference>
<evidence type="ECO:0000256" key="1">
    <source>
        <dbReference type="ARBA" id="ARBA00022614"/>
    </source>
</evidence>
<keyword evidence="5" id="KW-0675">Receptor</keyword>
<feature type="signal peptide" evidence="4">
    <location>
        <begin position="1"/>
        <end position="19"/>
    </location>
</feature>
<evidence type="ECO:0000256" key="3">
    <source>
        <dbReference type="ARBA" id="ARBA00022737"/>
    </source>
</evidence>
<name>V5HC55_IXORI</name>
<evidence type="ECO:0000256" key="2">
    <source>
        <dbReference type="ARBA" id="ARBA00022729"/>
    </source>
</evidence>
<dbReference type="GO" id="GO:0016020">
    <property type="term" value="C:membrane"/>
    <property type="evidence" value="ECO:0007669"/>
    <property type="project" value="TreeGrafter"/>
</dbReference>
<keyword evidence="2 4" id="KW-0732">Signal</keyword>
<evidence type="ECO:0000256" key="4">
    <source>
        <dbReference type="SAM" id="SignalP"/>
    </source>
</evidence>
<dbReference type="Gene3D" id="3.80.10.10">
    <property type="entry name" value="Ribonuclease Inhibitor"/>
    <property type="match status" value="1"/>
</dbReference>
<keyword evidence="1" id="KW-0433">Leucine-rich repeat</keyword>
<evidence type="ECO:0000313" key="5">
    <source>
        <dbReference type="EMBL" id="JAB72582.1"/>
    </source>
</evidence>
<dbReference type="PANTHER" id="PTHR24364">
    <property type="entry name" value="LP06937P"/>
    <property type="match status" value="1"/>
</dbReference>
<dbReference type="SUPFAM" id="SSF52058">
    <property type="entry name" value="L domain-like"/>
    <property type="match status" value="1"/>
</dbReference>
<dbReference type="InterPro" id="IPR001611">
    <property type="entry name" value="Leu-rich_rpt"/>
</dbReference>
<protein>
    <submittedName>
        <fullName evidence="5">Putative toll-like receptor 4</fullName>
    </submittedName>
</protein>
<organism evidence="5">
    <name type="scientific">Ixodes ricinus</name>
    <name type="common">Common tick</name>
    <name type="synonym">Acarus ricinus</name>
    <dbReference type="NCBI Taxonomy" id="34613"/>
    <lineage>
        <taxon>Eukaryota</taxon>
        <taxon>Metazoa</taxon>
        <taxon>Ecdysozoa</taxon>
        <taxon>Arthropoda</taxon>
        <taxon>Chelicerata</taxon>
        <taxon>Arachnida</taxon>
        <taxon>Acari</taxon>
        <taxon>Parasitiformes</taxon>
        <taxon>Ixodida</taxon>
        <taxon>Ixodoidea</taxon>
        <taxon>Ixodidae</taxon>
        <taxon>Ixodinae</taxon>
        <taxon>Ixodes</taxon>
    </lineage>
</organism>
<dbReference type="EMBL" id="GANP01011886">
    <property type="protein sequence ID" value="JAB72582.1"/>
    <property type="molecule type" value="mRNA"/>
</dbReference>
<accession>V5HC55</accession>
<dbReference type="Pfam" id="PF13855">
    <property type="entry name" value="LRR_8"/>
    <property type="match status" value="1"/>
</dbReference>
<dbReference type="InterPro" id="IPR052286">
    <property type="entry name" value="Wnt_signaling_inhibitor"/>
</dbReference>
<sequence>MPRIHDFLIVVCLAVVSVALSPTAPFCRSAAGYAYKYYICEGLRSDDDFHQHVQRDAMLEETHFILKDSRLDHLPATVFRNANISVLEFRNSHIQSFTSPGSATGPLDELRETLRKLTFSNQSSLPESWSALQNLTELRTLQLVAIGQVNLTRDFNNLPTSVRQIQILGASIGRVDEDWISQLSDIELIKVAETTLKKVSRSMFPRPASKLLVLDMPENQLTSLPKDFTQDMPALKVLSVAYNQISTFHEETLAPLDRDDSFVNMIGNVLNCECKLAFLLRYPERWIYYVCGQPSSLTGKYIRSLIEPELCNTTNHARSEK</sequence>
<feature type="chain" id="PRO_5004735678" evidence="4">
    <location>
        <begin position="20"/>
        <end position="321"/>
    </location>
</feature>
<keyword evidence="3" id="KW-0677">Repeat</keyword>
<reference evidence="5" key="1">
    <citation type="journal article" date="2015" name="Sci. Rep.">
        <title>Tissue- and time-dependent transcription in Ixodes ricinus salivary glands and midguts when blood feeding on the vertebrate host.</title>
        <authorList>
            <person name="Kotsyfakis M."/>
            <person name="Schwarz A."/>
            <person name="Erhart J."/>
            <person name="Ribeiro J.M."/>
        </authorList>
    </citation>
    <scope>NUCLEOTIDE SEQUENCE</scope>
    <source>
        <tissue evidence="5">Salivary gland and midgut</tissue>
    </source>
</reference>
<dbReference type="AlphaFoldDB" id="V5HC55"/>
<dbReference type="InterPro" id="IPR032675">
    <property type="entry name" value="LRR_dom_sf"/>
</dbReference>